<name>A0A3B1ACP2_9ZZZZ</name>
<dbReference type="InterPro" id="IPR009875">
    <property type="entry name" value="PilZ_domain"/>
</dbReference>
<dbReference type="GO" id="GO:0035438">
    <property type="term" value="F:cyclic-di-GMP binding"/>
    <property type="evidence" value="ECO:0007669"/>
    <property type="project" value="InterPro"/>
</dbReference>
<evidence type="ECO:0000313" key="2">
    <source>
        <dbReference type="EMBL" id="VAW97672.1"/>
    </source>
</evidence>
<reference evidence="2" key="1">
    <citation type="submission" date="2018-06" db="EMBL/GenBank/DDBJ databases">
        <authorList>
            <person name="Zhirakovskaya E."/>
        </authorList>
    </citation>
    <scope>NUCLEOTIDE SEQUENCE</scope>
</reference>
<organism evidence="2">
    <name type="scientific">hydrothermal vent metagenome</name>
    <dbReference type="NCBI Taxonomy" id="652676"/>
    <lineage>
        <taxon>unclassified sequences</taxon>
        <taxon>metagenomes</taxon>
        <taxon>ecological metagenomes</taxon>
    </lineage>
</organism>
<proteinExistence type="predicted"/>
<sequence length="107" mass="12479">MDERRKHRRKVVNARVRIFHSSFTSWDTQTRDISDGGVLILVDDKTLDLLVNDEVKLIFLDSGNVDVIFNMHVVRLADSGLGLQFLNYEKEGEIYSIKNLREIWESQ</sequence>
<dbReference type="Pfam" id="PF07238">
    <property type="entry name" value="PilZ"/>
    <property type="match status" value="1"/>
</dbReference>
<dbReference type="Gene3D" id="2.40.10.220">
    <property type="entry name" value="predicted glycosyltransferase like domains"/>
    <property type="match status" value="1"/>
</dbReference>
<accession>A0A3B1ACP2</accession>
<evidence type="ECO:0000259" key="1">
    <source>
        <dbReference type="Pfam" id="PF07238"/>
    </source>
</evidence>
<dbReference type="AlphaFoldDB" id="A0A3B1ACP2"/>
<gene>
    <name evidence="2" type="ORF">MNBD_GAMMA23-586</name>
</gene>
<protein>
    <recommendedName>
        <fullName evidence="1">PilZ domain-containing protein</fullName>
    </recommendedName>
</protein>
<dbReference type="SUPFAM" id="SSF141371">
    <property type="entry name" value="PilZ domain-like"/>
    <property type="match status" value="1"/>
</dbReference>
<dbReference type="EMBL" id="UOFT01000061">
    <property type="protein sequence ID" value="VAW97672.1"/>
    <property type="molecule type" value="Genomic_DNA"/>
</dbReference>
<feature type="domain" description="PilZ" evidence="1">
    <location>
        <begin position="3"/>
        <end position="91"/>
    </location>
</feature>